<feature type="domain" description="AA1-like" evidence="6">
    <location>
        <begin position="56"/>
        <end position="180"/>
    </location>
</feature>
<feature type="signal peptide" evidence="5">
    <location>
        <begin position="1"/>
        <end position="16"/>
    </location>
</feature>
<evidence type="ECO:0000256" key="2">
    <source>
        <dbReference type="ARBA" id="ARBA00022525"/>
    </source>
</evidence>
<evidence type="ECO:0000313" key="8">
    <source>
        <dbReference type="Proteomes" id="UP000266272"/>
    </source>
</evidence>
<evidence type="ECO:0000259" key="6">
    <source>
        <dbReference type="Pfam" id="PF16541"/>
    </source>
</evidence>
<sequence length="196" mass="21352">MLNILSTLLLASSALALPAGTVSRDANNAPYYPPPPPASGCTASSTKITEWTVDEFDFHASYTFSTPAHQNSWGYVNFTLTNPAVDYTPVCSAASSQLSDFFYGNFVYNCTLPNTADKATFTFSRPDNNLRINQTWNCADEGSRFTAQGGVKLNLTCSDTTWQNPDWTPGQIYSQRTVTCGKMTVPAPIEEMSAVL</sequence>
<keyword evidence="8" id="KW-1185">Reference proteome</keyword>
<dbReference type="EMBL" id="PXOA01000441">
    <property type="protein sequence ID" value="RFU75406.1"/>
    <property type="molecule type" value="Genomic_DNA"/>
</dbReference>
<protein>
    <recommendedName>
        <fullName evidence="6">AA1-like domain-containing protein</fullName>
    </recommendedName>
</protein>
<feature type="chain" id="PRO_5017483357" description="AA1-like domain-containing protein" evidence="5">
    <location>
        <begin position="17"/>
        <end position="196"/>
    </location>
</feature>
<dbReference type="OrthoDB" id="3539798at2759"/>
<dbReference type="Proteomes" id="UP000266272">
    <property type="component" value="Unassembled WGS sequence"/>
</dbReference>
<dbReference type="InterPro" id="IPR032382">
    <property type="entry name" value="AltA1"/>
</dbReference>
<dbReference type="AlphaFoldDB" id="A0A395NH51"/>
<keyword evidence="4" id="KW-1015">Disulfide bond</keyword>
<evidence type="ECO:0000256" key="3">
    <source>
        <dbReference type="ARBA" id="ARBA00022729"/>
    </source>
</evidence>
<dbReference type="Pfam" id="PF16541">
    <property type="entry name" value="AltA1"/>
    <property type="match status" value="1"/>
</dbReference>
<comment type="subcellular location">
    <subcellularLocation>
        <location evidence="1">Secreted</location>
    </subcellularLocation>
</comment>
<gene>
    <name evidence="7" type="ORF">TARUN_6837</name>
</gene>
<accession>A0A395NH51</accession>
<keyword evidence="2" id="KW-0964">Secreted</keyword>
<dbReference type="GO" id="GO:0005576">
    <property type="term" value="C:extracellular region"/>
    <property type="evidence" value="ECO:0007669"/>
    <property type="project" value="UniProtKB-SubCell"/>
</dbReference>
<comment type="caution">
    <text evidence="7">The sequence shown here is derived from an EMBL/GenBank/DDBJ whole genome shotgun (WGS) entry which is preliminary data.</text>
</comment>
<evidence type="ECO:0000256" key="1">
    <source>
        <dbReference type="ARBA" id="ARBA00004613"/>
    </source>
</evidence>
<proteinExistence type="predicted"/>
<evidence type="ECO:0000313" key="7">
    <source>
        <dbReference type="EMBL" id="RFU75406.1"/>
    </source>
</evidence>
<evidence type="ECO:0000256" key="5">
    <source>
        <dbReference type="SAM" id="SignalP"/>
    </source>
</evidence>
<name>A0A395NH51_TRIAR</name>
<keyword evidence="3 5" id="KW-0732">Signal</keyword>
<organism evidence="7 8">
    <name type="scientific">Trichoderma arundinaceum</name>
    <dbReference type="NCBI Taxonomy" id="490622"/>
    <lineage>
        <taxon>Eukaryota</taxon>
        <taxon>Fungi</taxon>
        <taxon>Dikarya</taxon>
        <taxon>Ascomycota</taxon>
        <taxon>Pezizomycotina</taxon>
        <taxon>Sordariomycetes</taxon>
        <taxon>Hypocreomycetidae</taxon>
        <taxon>Hypocreales</taxon>
        <taxon>Hypocreaceae</taxon>
        <taxon>Trichoderma</taxon>
    </lineage>
</organism>
<evidence type="ECO:0000256" key="4">
    <source>
        <dbReference type="ARBA" id="ARBA00023157"/>
    </source>
</evidence>
<reference evidence="7 8" key="1">
    <citation type="journal article" date="2018" name="PLoS Pathog.">
        <title>Evolution of structural diversity of trichothecenes, a family of toxins produced by plant pathogenic and entomopathogenic fungi.</title>
        <authorList>
            <person name="Proctor R.H."/>
            <person name="McCormick S.P."/>
            <person name="Kim H.S."/>
            <person name="Cardoza R.E."/>
            <person name="Stanley A.M."/>
            <person name="Lindo L."/>
            <person name="Kelly A."/>
            <person name="Brown D.W."/>
            <person name="Lee T."/>
            <person name="Vaughan M.M."/>
            <person name="Alexander N.J."/>
            <person name="Busman M."/>
            <person name="Gutierrez S."/>
        </authorList>
    </citation>
    <scope>NUCLEOTIDE SEQUENCE [LARGE SCALE GENOMIC DNA]</scope>
    <source>
        <strain evidence="7 8">IBT 40837</strain>
    </source>
</reference>